<gene>
    <name evidence="2" type="ORF">HUG10_00345</name>
</gene>
<dbReference type="EMBL" id="CP058529">
    <property type="protein sequence ID" value="QLG29375.1"/>
    <property type="molecule type" value="Genomic_DNA"/>
</dbReference>
<feature type="region of interest" description="Disordered" evidence="1">
    <location>
        <begin position="1"/>
        <end position="89"/>
    </location>
</feature>
<dbReference type="KEGG" id="halg:HUG10_00345"/>
<name>A0A7D5KNK1_9EURY</name>
<organism evidence="2 3">
    <name type="scientific">Halorarum halophilum</name>
    <dbReference type="NCBI Taxonomy" id="2743090"/>
    <lineage>
        <taxon>Archaea</taxon>
        <taxon>Methanobacteriati</taxon>
        <taxon>Methanobacteriota</taxon>
        <taxon>Stenosarchaea group</taxon>
        <taxon>Halobacteria</taxon>
        <taxon>Halobacteriales</taxon>
        <taxon>Haloferacaceae</taxon>
        <taxon>Halorarum</taxon>
    </lineage>
</organism>
<accession>A0A7D5KNK1</accession>
<dbReference type="InterPro" id="IPR058742">
    <property type="entry name" value="DUF7989"/>
</dbReference>
<feature type="compositionally biased region" description="Basic and acidic residues" evidence="1">
    <location>
        <begin position="31"/>
        <end position="41"/>
    </location>
</feature>
<evidence type="ECO:0000313" key="2">
    <source>
        <dbReference type="EMBL" id="QLG29375.1"/>
    </source>
</evidence>
<dbReference type="Proteomes" id="UP000509750">
    <property type="component" value="Chromosome"/>
</dbReference>
<keyword evidence="3" id="KW-1185">Reference proteome</keyword>
<evidence type="ECO:0000313" key="3">
    <source>
        <dbReference type="Proteomes" id="UP000509750"/>
    </source>
</evidence>
<sequence length="89" mass="9767">MADVSHVNPDTSETFWAVYRRGPAMADGGEEPPRPGADDRHGRTRRNGSGRPDGTDESMADVSHEPPYPEANDVWTRGFERPSNVGSDE</sequence>
<evidence type="ECO:0000256" key="1">
    <source>
        <dbReference type="SAM" id="MobiDB-lite"/>
    </source>
</evidence>
<reference evidence="2 3" key="1">
    <citation type="submission" date="2020-07" db="EMBL/GenBank/DDBJ databases">
        <title>Gai3-2, isolated from salt lake.</title>
        <authorList>
            <person name="Cui H."/>
            <person name="Shi X."/>
        </authorList>
    </citation>
    <scope>NUCLEOTIDE SEQUENCE [LARGE SCALE GENOMIC DNA]</scope>
    <source>
        <strain evidence="2 3">Gai3-2</strain>
    </source>
</reference>
<proteinExistence type="predicted"/>
<dbReference type="AlphaFoldDB" id="A0A7D5KNK1"/>
<dbReference type="OrthoDB" id="342763at2157"/>
<protein>
    <submittedName>
        <fullName evidence="2">Uncharacterized protein</fullName>
    </submittedName>
</protein>
<dbReference type="Pfam" id="PF25951">
    <property type="entry name" value="DUF7989"/>
    <property type="match status" value="1"/>
</dbReference>